<sequence>MHPELPLLPLELEWEIFELTARVYPAEACRLLLVSRRVYAWVEPILYETVVLGGESPLLNRKAHYKFLRTVGSKPAEFFGRVVKRLCLTYHAHNESAMRLLHQCTGVTSLACWSPTTLSPSSLGSIASFRSLRHLSIPIAYFMNLPVFSNPSCDWHHRLTHLEIIIPAAQLHQLQPLMVQRLRGLPSLTHLGFLDFPNSLEYDFVPSLLEEHTTLEVVYLLFYYFDQRPGQEHPWGNDDRVVAMVRSRFKYDSIAHWESGALWKTATEVVSRRRATKSEDHCIQFCYECSLTSLVATS</sequence>
<dbReference type="AlphaFoldDB" id="A0AA39PT84"/>
<dbReference type="EMBL" id="JAUEPU010000038">
    <property type="protein sequence ID" value="KAK0489635.1"/>
    <property type="molecule type" value="Genomic_DNA"/>
</dbReference>
<dbReference type="Proteomes" id="UP001175228">
    <property type="component" value="Unassembled WGS sequence"/>
</dbReference>
<organism evidence="1 2">
    <name type="scientific">Armillaria luteobubalina</name>
    <dbReference type="NCBI Taxonomy" id="153913"/>
    <lineage>
        <taxon>Eukaryota</taxon>
        <taxon>Fungi</taxon>
        <taxon>Dikarya</taxon>
        <taxon>Basidiomycota</taxon>
        <taxon>Agaricomycotina</taxon>
        <taxon>Agaricomycetes</taxon>
        <taxon>Agaricomycetidae</taxon>
        <taxon>Agaricales</taxon>
        <taxon>Marasmiineae</taxon>
        <taxon>Physalacriaceae</taxon>
        <taxon>Armillaria</taxon>
    </lineage>
</organism>
<evidence type="ECO:0000313" key="2">
    <source>
        <dbReference type="Proteomes" id="UP001175228"/>
    </source>
</evidence>
<protein>
    <submittedName>
        <fullName evidence="1">Uncharacterized protein</fullName>
    </submittedName>
</protein>
<proteinExistence type="predicted"/>
<reference evidence="1" key="1">
    <citation type="submission" date="2023-06" db="EMBL/GenBank/DDBJ databases">
        <authorList>
            <consortium name="Lawrence Berkeley National Laboratory"/>
            <person name="Ahrendt S."/>
            <person name="Sahu N."/>
            <person name="Indic B."/>
            <person name="Wong-Bajracharya J."/>
            <person name="Merenyi Z."/>
            <person name="Ke H.-M."/>
            <person name="Monk M."/>
            <person name="Kocsube S."/>
            <person name="Drula E."/>
            <person name="Lipzen A."/>
            <person name="Balint B."/>
            <person name="Henrissat B."/>
            <person name="Andreopoulos B."/>
            <person name="Martin F.M."/>
            <person name="Harder C.B."/>
            <person name="Rigling D."/>
            <person name="Ford K.L."/>
            <person name="Foster G.D."/>
            <person name="Pangilinan J."/>
            <person name="Papanicolaou A."/>
            <person name="Barry K."/>
            <person name="LaButti K."/>
            <person name="Viragh M."/>
            <person name="Koriabine M."/>
            <person name="Yan M."/>
            <person name="Riley R."/>
            <person name="Champramary S."/>
            <person name="Plett K.L."/>
            <person name="Tsai I.J."/>
            <person name="Slot J."/>
            <person name="Sipos G."/>
            <person name="Plett J."/>
            <person name="Nagy L.G."/>
            <person name="Grigoriev I.V."/>
        </authorList>
    </citation>
    <scope>NUCLEOTIDE SEQUENCE</scope>
    <source>
        <strain evidence="1">HWK02</strain>
    </source>
</reference>
<name>A0AA39PT84_9AGAR</name>
<accession>A0AA39PT84</accession>
<keyword evidence="2" id="KW-1185">Reference proteome</keyword>
<evidence type="ECO:0000313" key="1">
    <source>
        <dbReference type="EMBL" id="KAK0489635.1"/>
    </source>
</evidence>
<comment type="caution">
    <text evidence="1">The sequence shown here is derived from an EMBL/GenBank/DDBJ whole genome shotgun (WGS) entry which is preliminary data.</text>
</comment>
<gene>
    <name evidence="1" type="ORF">EDD18DRAFT_1190229</name>
</gene>